<dbReference type="AlphaFoldDB" id="A0A0F9J7V8"/>
<dbReference type="EMBL" id="LAZR01010688">
    <property type="protein sequence ID" value="KKM65653.1"/>
    <property type="molecule type" value="Genomic_DNA"/>
</dbReference>
<sequence>MIRLTPELTLIAGLQVAPNVVESQELEFNLARRSAVVINSIHSSLEEFTVSLAPSLLNDRCAQEIDRDPDNADVFNSGAAIGDIVNIDTSRVFRHNYAFSSIAIVVGTDAGAGLMTPLVSHLNADFRMLPIEQRPISITNLRHHLRVDQAGALGTGLIEGQIIMTYIIVELTLQELGIINATRR</sequence>
<protein>
    <submittedName>
        <fullName evidence="1">Uncharacterized protein</fullName>
    </submittedName>
</protein>
<evidence type="ECO:0000313" key="1">
    <source>
        <dbReference type="EMBL" id="KKM65653.1"/>
    </source>
</evidence>
<comment type="caution">
    <text evidence="1">The sequence shown here is derived from an EMBL/GenBank/DDBJ whole genome shotgun (WGS) entry which is preliminary data.</text>
</comment>
<gene>
    <name evidence="1" type="ORF">LCGC14_1489160</name>
</gene>
<name>A0A0F9J7V8_9ZZZZ</name>
<proteinExistence type="predicted"/>
<reference evidence="1" key="1">
    <citation type="journal article" date="2015" name="Nature">
        <title>Complex archaea that bridge the gap between prokaryotes and eukaryotes.</title>
        <authorList>
            <person name="Spang A."/>
            <person name="Saw J.H."/>
            <person name="Jorgensen S.L."/>
            <person name="Zaremba-Niedzwiedzka K."/>
            <person name="Martijn J."/>
            <person name="Lind A.E."/>
            <person name="van Eijk R."/>
            <person name="Schleper C."/>
            <person name="Guy L."/>
            <person name="Ettema T.J."/>
        </authorList>
    </citation>
    <scope>NUCLEOTIDE SEQUENCE</scope>
</reference>
<accession>A0A0F9J7V8</accession>
<organism evidence="1">
    <name type="scientific">marine sediment metagenome</name>
    <dbReference type="NCBI Taxonomy" id="412755"/>
    <lineage>
        <taxon>unclassified sequences</taxon>
        <taxon>metagenomes</taxon>
        <taxon>ecological metagenomes</taxon>
    </lineage>
</organism>